<accession>A0A0L0MX76</accession>
<gene>
    <name evidence="2" type="ORF">TOPH_08989</name>
</gene>
<proteinExistence type="predicted"/>
<comment type="caution">
    <text evidence="2">The sequence shown here is derived from an EMBL/GenBank/DDBJ whole genome shotgun (WGS) entry which is preliminary data.</text>
</comment>
<keyword evidence="3" id="KW-1185">Reference proteome</keyword>
<dbReference type="STRING" id="1163406.A0A0L0MX76"/>
<dbReference type="OrthoDB" id="420564at2759"/>
<feature type="region of interest" description="Disordered" evidence="1">
    <location>
        <begin position="564"/>
        <end position="590"/>
    </location>
</feature>
<dbReference type="AlphaFoldDB" id="A0A0L0MX76"/>
<evidence type="ECO:0000313" key="3">
    <source>
        <dbReference type="Proteomes" id="UP000036947"/>
    </source>
</evidence>
<feature type="compositionally biased region" description="Acidic residues" evidence="1">
    <location>
        <begin position="378"/>
        <end position="387"/>
    </location>
</feature>
<name>A0A0L0MX76_TOLOC</name>
<sequence>MVSRTIAEISRLDLQDPNTSRLASITAVKYLSSYNWIEGVTPTIAVPGSPPLWTAPKALQRLKKDSGLVYIAQNAARHPDSPLEPLFRSLYITNLSFDIRSIDVVTDRNNIRKLLSFVNPGVTRNELETFTINIEVTQNTAILCRSETATQEYIGPHDFRGFGHEFEKKYTTTQINGSTGHHRIISYCFCDLNFVVRHETDGYVKNNASIRVSDQEEPEVNSLSGILGTLSLSSTRSPIHTTLAGSKLRIENSGQVVPLESTLEIKTRTIKKPLDIREIAPQLWVSQTPKVVRAYHDRGWFYEPEVEDVAIQLKSWEAANQTDLRKLGDLIKKIILVVKTGGGKATIKYDVMGDKLLIQNVDGATMLPRDLYTKWDGEDYGNEENDRDDSPGDGNDQQPIDNPETDEDGKSIMIDSRGTKGEQDNRNDIPFFDVIKSGLDNGFRQFFRRMPARLSDYHVLCESLNVLAIDVLEGRQIRDLMADMRRGKDEWDPDERQQISGFKDLARDSAFRLLYAFLQEDAKDSNMAYNATLFVVPHRRIFRYRTRKMVREAFAYRFTASQKQQQGLDKWPIKDDSFAGSQEEDVTTEEDDIFFNSDSSF</sequence>
<evidence type="ECO:0000256" key="1">
    <source>
        <dbReference type="SAM" id="MobiDB-lite"/>
    </source>
</evidence>
<dbReference type="EMBL" id="LFRF01000059">
    <property type="protein sequence ID" value="KND86376.1"/>
    <property type="molecule type" value="Genomic_DNA"/>
</dbReference>
<organism evidence="2 3">
    <name type="scientific">Tolypocladium ophioglossoides (strain CBS 100239)</name>
    <name type="common">Snaketongue truffleclub</name>
    <name type="synonym">Elaphocordyceps ophioglossoides</name>
    <dbReference type="NCBI Taxonomy" id="1163406"/>
    <lineage>
        <taxon>Eukaryota</taxon>
        <taxon>Fungi</taxon>
        <taxon>Dikarya</taxon>
        <taxon>Ascomycota</taxon>
        <taxon>Pezizomycotina</taxon>
        <taxon>Sordariomycetes</taxon>
        <taxon>Hypocreomycetidae</taxon>
        <taxon>Hypocreales</taxon>
        <taxon>Ophiocordycipitaceae</taxon>
        <taxon>Tolypocladium</taxon>
    </lineage>
</organism>
<evidence type="ECO:0008006" key="4">
    <source>
        <dbReference type="Google" id="ProtNLM"/>
    </source>
</evidence>
<feature type="region of interest" description="Disordered" evidence="1">
    <location>
        <begin position="375"/>
        <end position="425"/>
    </location>
</feature>
<reference evidence="2 3" key="1">
    <citation type="journal article" date="2015" name="BMC Genomics">
        <title>The genome of the truffle-parasite Tolypocladium ophioglossoides and the evolution of antifungal peptaibiotics.</title>
        <authorList>
            <person name="Quandt C.A."/>
            <person name="Bushley K.E."/>
            <person name="Spatafora J.W."/>
        </authorList>
    </citation>
    <scope>NUCLEOTIDE SEQUENCE [LARGE SCALE GENOMIC DNA]</scope>
    <source>
        <strain evidence="2 3">CBS 100239</strain>
    </source>
</reference>
<evidence type="ECO:0000313" key="2">
    <source>
        <dbReference type="EMBL" id="KND86376.1"/>
    </source>
</evidence>
<dbReference type="PANTHER" id="PTHR35179:SF2">
    <property type="entry name" value="START DOMAIN-CONTAINING PROTEIN"/>
    <property type="match status" value="1"/>
</dbReference>
<dbReference type="PANTHER" id="PTHR35179">
    <property type="entry name" value="PROTEIN CBG02620"/>
    <property type="match status" value="1"/>
</dbReference>
<dbReference type="Proteomes" id="UP000036947">
    <property type="component" value="Unassembled WGS sequence"/>
</dbReference>
<protein>
    <recommendedName>
        <fullName evidence="4">Geranylgeranyl pyrophosphate synthetase</fullName>
    </recommendedName>
</protein>